<feature type="non-terminal residue" evidence="6">
    <location>
        <position position="1"/>
    </location>
</feature>
<name>A0AA39XXY3_9PEZI</name>
<feature type="domain" description="Metallo-beta-lactamase" evidence="5">
    <location>
        <begin position="45"/>
        <end position="169"/>
    </location>
</feature>
<proteinExistence type="inferred from homology"/>
<dbReference type="CDD" id="cd07730">
    <property type="entry name" value="metallo-hydrolase-like_MBL-fold"/>
    <property type="match status" value="1"/>
</dbReference>
<dbReference type="InterPro" id="IPR051013">
    <property type="entry name" value="MBL_superfamily_lactonases"/>
</dbReference>
<evidence type="ECO:0000259" key="5">
    <source>
        <dbReference type="Pfam" id="PF00753"/>
    </source>
</evidence>
<keyword evidence="7" id="KW-1185">Reference proteome</keyword>
<dbReference type="GO" id="GO:0016787">
    <property type="term" value="F:hydrolase activity"/>
    <property type="evidence" value="ECO:0007669"/>
    <property type="project" value="UniProtKB-KW"/>
</dbReference>
<evidence type="ECO:0000256" key="3">
    <source>
        <dbReference type="ARBA" id="ARBA00022801"/>
    </source>
</evidence>
<dbReference type="EMBL" id="JAULSV010000006">
    <property type="protein sequence ID" value="KAK0642144.1"/>
    <property type="molecule type" value="Genomic_DNA"/>
</dbReference>
<dbReference type="GO" id="GO:0046872">
    <property type="term" value="F:metal ion binding"/>
    <property type="evidence" value="ECO:0007669"/>
    <property type="project" value="UniProtKB-KW"/>
</dbReference>
<evidence type="ECO:0000256" key="1">
    <source>
        <dbReference type="ARBA" id="ARBA00007749"/>
    </source>
</evidence>
<organism evidence="6 7">
    <name type="scientific">Cercophora newfieldiana</name>
    <dbReference type="NCBI Taxonomy" id="92897"/>
    <lineage>
        <taxon>Eukaryota</taxon>
        <taxon>Fungi</taxon>
        <taxon>Dikarya</taxon>
        <taxon>Ascomycota</taxon>
        <taxon>Pezizomycotina</taxon>
        <taxon>Sordariomycetes</taxon>
        <taxon>Sordariomycetidae</taxon>
        <taxon>Sordariales</taxon>
        <taxon>Lasiosphaeriaceae</taxon>
        <taxon>Cercophora</taxon>
    </lineage>
</organism>
<dbReference type="PANTHER" id="PTHR42978">
    <property type="entry name" value="QUORUM-QUENCHING LACTONASE YTNP-RELATED-RELATED"/>
    <property type="match status" value="1"/>
</dbReference>
<evidence type="ECO:0000313" key="6">
    <source>
        <dbReference type="EMBL" id="KAK0642144.1"/>
    </source>
</evidence>
<keyword evidence="4" id="KW-0862">Zinc</keyword>
<gene>
    <name evidence="6" type="ORF">B0T16DRAFT_305047</name>
</gene>
<dbReference type="PANTHER" id="PTHR42978:SF5">
    <property type="entry name" value="METALLO-BETA-LACTAMASE DOMAIN-CONTAINING PROTEIN"/>
    <property type="match status" value="1"/>
</dbReference>
<dbReference type="InterPro" id="IPR001279">
    <property type="entry name" value="Metallo-B-lactamas"/>
</dbReference>
<comment type="similarity">
    <text evidence="1">Belongs to the metallo-beta-lactamase superfamily.</text>
</comment>
<keyword evidence="2" id="KW-0479">Metal-binding</keyword>
<protein>
    <submittedName>
        <fullName evidence="6">Beta-lactamase-like protein</fullName>
    </submittedName>
</protein>
<evidence type="ECO:0000313" key="7">
    <source>
        <dbReference type="Proteomes" id="UP001174936"/>
    </source>
</evidence>
<comment type="caution">
    <text evidence="6">The sequence shown here is derived from an EMBL/GenBank/DDBJ whole genome shotgun (WGS) entry which is preliminary data.</text>
</comment>
<reference evidence="6" key="1">
    <citation type="submission" date="2023-06" db="EMBL/GenBank/DDBJ databases">
        <title>Genome-scale phylogeny and comparative genomics of the fungal order Sordariales.</title>
        <authorList>
            <consortium name="Lawrence Berkeley National Laboratory"/>
            <person name="Hensen N."/>
            <person name="Bonometti L."/>
            <person name="Westerberg I."/>
            <person name="Brannstrom I.O."/>
            <person name="Guillou S."/>
            <person name="Cros-Aarteil S."/>
            <person name="Calhoun S."/>
            <person name="Haridas S."/>
            <person name="Kuo A."/>
            <person name="Mondo S."/>
            <person name="Pangilinan J."/>
            <person name="Riley R."/>
            <person name="Labutti K."/>
            <person name="Andreopoulos B."/>
            <person name="Lipzen A."/>
            <person name="Chen C."/>
            <person name="Yanf M."/>
            <person name="Daum C."/>
            <person name="Ng V."/>
            <person name="Clum A."/>
            <person name="Steindorff A."/>
            <person name="Ohm R."/>
            <person name="Martin F."/>
            <person name="Silar P."/>
            <person name="Natvig D."/>
            <person name="Lalanne C."/>
            <person name="Gautier V."/>
            <person name="Ament-Velasquez S.L."/>
            <person name="Kruys A."/>
            <person name="Hutchinson M.I."/>
            <person name="Powell A.J."/>
            <person name="Barry K."/>
            <person name="Miller A.N."/>
            <person name="Grigoriev I.V."/>
            <person name="Debuchy R."/>
            <person name="Gladieux P."/>
            <person name="Thoren M.H."/>
            <person name="Johannesson H."/>
        </authorList>
    </citation>
    <scope>NUCLEOTIDE SEQUENCE</scope>
    <source>
        <strain evidence="6">SMH2532-1</strain>
    </source>
</reference>
<dbReference type="InterPro" id="IPR036866">
    <property type="entry name" value="RibonucZ/Hydroxyglut_hydro"/>
</dbReference>
<dbReference type="Proteomes" id="UP001174936">
    <property type="component" value="Unassembled WGS sequence"/>
</dbReference>
<accession>A0AA39XXY3</accession>
<dbReference type="Pfam" id="PF00753">
    <property type="entry name" value="Lactamase_B"/>
    <property type="match status" value="1"/>
</dbReference>
<sequence length="370" mass="40423">PPFDIPPASHTVSVSIINTTATIRGIPTTSFFEPHIKGHDFLAAPCFSFLIQRHTPTSDRSLLFDLGIRKDFQNLPPSLLSHFRELNWSLSVESSVSDIISPTVPLQDIEAIILSHHHFDHIADPSVFPPTTALVVGPGFKQSVTPGYPTDSTSPVPESSLSNREVIELDFSDYNRWKIVDIGPSKAIDYFEDGSFYLLDAPGHVVGHVCALARVTSSLGVIAPGKTHEEDSFVLLAGDAIHHPGELRPSEWVPLPGVVKPSPFGDGKGEGEGEGCPGAMFDGLLTGGRTTPFYKAVGPWHSDFDALRETVRKLQRADGMGNVLVLAAHDESLLDVVEFFPKNLNGFLKEGWGEKLRWRFLRDFGEAVGK</sequence>
<dbReference type="SUPFAM" id="SSF56281">
    <property type="entry name" value="Metallo-hydrolase/oxidoreductase"/>
    <property type="match status" value="1"/>
</dbReference>
<evidence type="ECO:0000256" key="4">
    <source>
        <dbReference type="ARBA" id="ARBA00022833"/>
    </source>
</evidence>
<feature type="non-terminal residue" evidence="6">
    <location>
        <position position="370"/>
    </location>
</feature>
<dbReference type="Gene3D" id="3.60.15.10">
    <property type="entry name" value="Ribonuclease Z/Hydroxyacylglutathione hydrolase-like"/>
    <property type="match status" value="1"/>
</dbReference>
<dbReference type="AlphaFoldDB" id="A0AA39XXY3"/>
<keyword evidence="3" id="KW-0378">Hydrolase</keyword>
<evidence type="ECO:0000256" key="2">
    <source>
        <dbReference type="ARBA" id="ARBA00022723"/>
    </source>
</evidence>